<evidence type="ECO:0000313" key="3">
    <source>
        <dbReference type="EMBL" id="KIL49572.1"/>
    </source>
</evidence>
<feature type="transmembrane region" description="Helical" evidence="2">
    <location>
        <begin position="863"/>
        <end position="882"/>
    </location>
</feature>
<feature type="transmembrane region" description="Helical" evidence="2">
    <location>
        <begin position="12"/>
        <end position="31"/>
    </location>
</feature>
<name>A0A0C2VL12_9BACL</name>
<feature type="transmembrane region" description="Helical" evidence="2">
    <location>
        <begin position="402"/>
        <end position="423"/>
    </location>
</feature>
<sequence length="1033" mass="110528">MNRIISFSLNNKLAIWLLTIIVTVAGMYSGLNMKLETLPSISTPVITVTTVYPGAAPEEVVEDVTSPIELVLQNQSGVQNISSSSFANVSSVQIEYSYSTDMDQALEDAKIAVDGVSLPDNAQSPDLSRLSFDAFPVFSLSLSAEGSSLTELTELVEGEIVPSLEGIEGVSNVGISGQQLEQIVLTFDEDRLAETGLTQQTVEQIIQGASVEFPLGLFTFTDEQKAVVINGNISNIEQLENLQIPIMPTGAGDPAGASDQPASTPAQNGLPTITLGEIASLELVGEAESISRTNGVESIGVQITKAPEANTVDVVNSSKEMLDELAASENFEWTPVFDQGAPIEQSVKTMLEKAIIGAGFAVLIILLFLRNIKSTIISVISIPLSLLMAVLLLNQLGLTLNIMTLGAMTVAIGRVVDDSIVVIENIFRRMAKTNETLTGKELIKSATKEMFVPIMSSTIVTIAVFLPLGLVEGPVGELFLPFALTVVFALLASLLVSITIVPMMAHWLFKKGIGEKHHDKPSKLANWYQSVLKWTLNHKLVTFGGSVLLLVGSFALVPLIGVSFIPAEEEKMAIVTYNPSPGETESQVEEVVSDAETYFLNQEDVEMVQFSLGGENPMNPGAQNQALFYVGYDDETENFQQVKEQIIVDLQAQSEQGEWVSQDFSSTGASNAISVNVYGETLDEITPMIEEIEAIFQDNEDLTNVGTSIEESYNQYTFVANQERLGELGLSAAQIGMALSQNGQSDPITTIEQDGKKLDVVIQVETSEYATIDDMTSETIITPLGIPVEINELISVEEGESSNTIIKRNGSTYASVNGQVTSDDIGAVQQTLQSAIDDIENPNNLEISFGGVTEQINDSFTQLGLAMLVAIAVVYLVLVITFGGGLAPLAILFSLPFTIVGGLVALWIGGETLSVSALIGALMLIGIVVTNAIVLIDRVIQKEKEGLSVRNALLEAGATRLRPILMTALATIGALVPLAIDSGGGALISRGLGLTVIGGLTSSTLLTLVIVPIVYEFFMNIKARFTKKEQKNS</sequence>
<feature type="transmembrane region" description="Helical" evidence="2">
    <location>
        <begin position="482"/>
        <end position="509"/>
    </location>
</feature>
<keyword evidence="2" id="KW-0472">Membrane</keyword>
<dbReference type="InterPro" id="IPR027463">
    <property type="entry name" value="AcrB_DN_DC_subdom"/>
</dbReference>
<dbReference type="Pfam" id="PF00873">
    <property type="entry name" value="ACR_tran"/>
    <property type="match status" value="1"/>
</dbReference>
<proteinExistence type="predicted"/>
<comment type="caution">
    <text evidence="3">The sequence shown here is derived from an EMBL/GenBank/DDBJ whole genome shotgun (WGS) entry which is preliminary data.</text>
</comment>
<dbReference type="InterPro" id="IPR001036">
    <property type="entry name" value="Acrflvin-R"/>
</dbReference>
<dbReference type="GO" id="GO:0042910">
    <property type="term" value="F:xenobiotic transmembrane transporter activity"/>
    <property type="evidence" value="ECO:0007669"/>
    <property type="project" value="TreeGrafter"/>
</dbReference>
<keyword evidence="4" id="KW-1185">Reference proteome</keyword>
<feature type="transmembrane region" description="Helical" evidence="2">
    <location>
        <begin position="889"/>
        <end position="909"/>
    </location>
</feature>
<dbReference type="OrthoDB" id="9757876at2"/>
<dbReference type="EMBL" id="JXRP01000009">
    <property type="protein sequence ID" value="KIL49572.1"/>
    <property type="molecule type" value="Genomic_DNA"/>
</dbReference>
<dbReference type="Gene3D" id="1.20.1640.10">
    <property type="entry name" value="Multidrug efflux transporter AcrB transmembrane domain"/>
    <property type="match status" value="2"/>
</dbReference>
<dbReference type="Gene3D" id="3.30.2090.10">
    <property type="entry name" value="Multidrug efflux transporter AcrB TolC docking domain, DN and DC subdomains"/>
    <property type="match status" value="2"/>
</dbReference>
<dbReference type="PANTHER" id="PTHR32063:SF0">
    <property type="entry name" value="SWARMING MOTILITY PROTEIN SWRC"/>
    <property type="match status" value="1"/>
</dbReference>
<dbReference type="SUPFAM" id="SSF82866">
    <property type="entry name" value="Multidrug efflux transporter AcrB transmembrane domain"/>
    <property type="match status" value="2"/>
</dbReference>
<evidence type="ECO:0000256" key="2">
    <source>
        <dbReference type="SAM" id="Phobius"/>
    </source>
</evidence>
<evidence type="ECO:0000313" key="4">
    <source>
        <dbReference type="Proteomes" id="UP000031938"/>
    </source>
</evidence>
<feature type="compositionally biased region" description="Polar residues" evidence="1">
    <location>
        <begin position="260"/>
        <end position="269"/>
    </location>
</feature>
<dbReference type="Gene3D" id="3.30.70.1440">
    <property type="entry name" value="Multidrug efflux transporter AcrB pore domain"/>
    <property type="match status" value="1"/>
</dbReference>
<dbReference type="SUPFAM" id="SSF82693">
    <property type="entry name" value="Multidrug efflux transporter AcrB pore domain, PN1, PN2, PC1 and PC2 subdomains"/>
    <property type="match status" value="2"/>
</dbReference>
<dbReference type="PATRIC" id="fig|889306.3.peg.1045"/>
<feature type="transmembrane region" description="Helical" evidence="2">
    <location>
        <begin position="376"/>
        <end position="396"/>
    </location>
</feature>
<dbReference type="PANTHER" id="PTHR32063">
    <property type="match status" value="1"/>
</dbReference>
<dbReference type="STRING" id="889306.KP78_10400"/>
<feature type="transmembrane region" description="Helical" evidence="2">
    <location>
        <begin position="450"/>
        <end position="470"/>
    </location>
</feature>
<dbReference type="AlphaFoldDB" id="A0A0C2VL12"/>
<reference evidence="3 4" key="1">
    <citation type="submission" date="2015-01" db="EMBL/GenBank/DDBJ databases">
        <title>Genome sequencing of Jeotgalibacillus soli.</title>
        <authorList>
            <person name="Goh K.M."/>
            <person name="Chan K.-G."/>
            <person name="Yaakop A.S."/>
            <person name="Ee R."/>
            <person name="Gan H.M."/>
            <person name="Chan C.S."/>
        </authorList>
    </citation>
    <scope>NUCLEOTIDE SEQUENCE [LARGE SCALE GENOMIC DNA]</scope>
    <source>
        <strain evidence="3 4">P9</strain>
    </source>
</reference>
<keyword evidence="2" id="KW-1133">Transmembrane helix</keyword>
<feature type="transmembrane region" description="Helical" evidence="2">
    <location>
        <begin position="915"/>
        <end position="940"/>
    </location>
</feature>
<dbReference type="GO" id="GO:0005886">
    <property type="term" value="C:plasma membrane"/>
    <property type="evidence" value="ECO:0007669"/>
    <property type="project" value="TreeGrafter"/>
</dbReference>
<evidence type="ECO:0000256" key="1">
    <source>
        <dbReference type="SAM" id="MobiDB-lite"/>
    </source>
</evidence>
<protein>
    <submittedName>
        <fullName evidence="3">Swarming motility protein SwrC</fullName>
    </submittedName>
</protein>
<dbReference type="SUPFAM" id="SSF82714">
    <property type="entry name" value="Multidrug efflux transporter AcrB TolC docking domain, DN and DC subdomains"/>
    <property type="match status" value="2"/>
</dbReference>
<keyword evidence="2" id="KW-0812">Transmembrane</keyword>
<dbReference type="Gene3D" id="3.30.70.1430">
    <property type="entry name" value="Multidrug efflux transporter AcrB pore domain"/>
    <property type="match status" value="2"/>
</dbReference>
<accession>A0A0C2VL12</accession>
<feature type="region of interest" description="Disordered" evidence="1">
    <location>
        <begin position="248"/>
        <end position="269"/>
    </location>
</feature>
<feature type="transmembrane region" description="Helical" evidence="2">
    <location>
        <begin position="540"/>
        <end position="565"/>
    </location>
</feature>
<dbReference type="PRINTS" id="PR00702">
    <property type="entry name" value="ACRIFLAVINRP"/>
</dbReference>
<feature type="transmembrane region" description="Helical" evidence="2">
    <location>
        <begin position="350"/>
        <end position="369"/>
    </location>
</feature>
<dbReference type="Proteomes" id="UP000031938">
    <property type="component" value="Unassembled WGS sequence"/>
</dbReference>
<gene>
    <name evidence="3" type="ORF">KP78_10400</name>
</gene>
<dbReference type="RefSeq" id="WP_041086803.1">
    <property type="nucleotide sequence ID" value="NZ_JXRP01000009.1"/>
</dbReference>
<organism evidence="3 4">
    <name type="scientific">Jeotgalibacillus soli</name>
    <dbReference type="NCBI Taxonomy" id="889306"/>
    <lineage>
        <taxon>Bacteria</taxon>
        <taxon>Bacillati</taxon>
        <taxon>Bacillota</taxon>
        <taxon>Bacilli</taxon>
        <taxon>Bacillales</taxon>
        <taxon>Caryophanaceae</taxon>
        <taxon>Jeotgalibacillus</taxon>
    </lineage>
</organism>
<dbReference type="Gene3D" id="3.30.70.1320">
    <property type="entry name" value="Multidrug efflux transporter AcrB pore domain like"/>
    <property type="match status" value="1"/>
</dbReference>
<feature type="transmembrane region" description="Helical" evidence="2">
    <location>
        <begin position="961"/>
        <end position="980"/>
    </location>
</feature>
<feature type="transmembrane region" description="Helical" evidence="2">
    <location>
        <begin position="992"/>
        <end position="1018"/>
    </location>
</feature>